<dbReference type="AlphaFoldDB" id="A0A9Q3CP00"/>
<dbReference type="InterPro" id="IPR000073">
    <property type="entry name" value="AB_hydrolase_1"/>
</dbReference>
<protein>
    <recommendedName>
        <fullName evidence="1">AB hydrolase-1 domain-containing protein</fullName>
    </recommendedName>
</protein>
<organism evidence="2 3">
    <name type="scientific">Austropuccinia psidii MF-1</name>
    <dbReference type="NCBI Taxonomy" id="1389203"/>
    <lineage>
        <taxon>Eukaryota</taxon>
        <taxon>Fungi</taxon>
        <taxon>Dikarya</taxon>
        <taxon>Basidiomycota</taxon>
        <taxon>Pucciniomycotina</taxon>
        <taxon>Pucciniomycetes</taxon>
        <taxon>Pucciniales</taxon>
        <taxon>Sphaerophragmiaceae</taxon>
        <taxon>Austropuccinia</taxon>
    </lineage>
</organism>
<dbReference type="OrthoDB" id="19657at2759"/>
<dbReference type="Proteomes" id="UP000765509">
    <property type="component" value="Unassembled WGS sequence"/>
</dbReference>
<accession>A0A9Q3CP00</accession>
<dbReference type="Gene3D" id="3.40.50.1820">
    <property type="entry name" value="alpha/beta hydrolase"/>
    <property type="match status" value="1"/>
</dbReference>
<evidence type="ECO:0000259" key="1">
    <source>
        <dbReference type="Pfam" id="PF00561"/>
    </source>
</evidence>
<dbReference type="PANTHER" id="PTHR43433">
    <property type="entry name" value="HYDROLASE, ALPHA/BETA FOLD FAMILY PROTEIN"/>
    <property type="match status" value="1"/>
</dbReference>
<proteinExistence type="predicted"/>
<sequence>MTNEPVSLPTILDPETCIRKGVCLVGKQRSLPVRKLYYELHGAPTASQKIVLIMGVNFTCSAWSRQVHHFAKKPDHAVLVFDNRGVGNSECGVFERYRTSEMAKDTWELLNFLGWDQERSLHMFGVSMGGMILQELCQFIPKRMKSVTLISTRTGDVLDLPSFTIFKVFFRLVAKLVSPKQELPLLMDILFPKPHLDERIADGRTRKEELIEEFASWHNNPRQQSTTGVLGHFYAAHSHCCSTRTLNLLSKELKPAKITIITGDLDTIILPVRSTELHANLPGSELVVIKGAGHALSAQMGDEFNELMERVISEGNQAFCQH</sequence>
<evidence type="ECO:0000313" key="2">
    <source>
        <dbReference type="EMBL" id="MBW0487207.1"/>
    </source>
</evidence>
<dbReference type="InterPro" id="IPR029058">
    <property type="entry name" value="AB_hydrolase_fold"/>
</dbReference>
<reference evidence="2" key="1">
    <citation type="submission" date="2021-03" db="EMBL/GenBank/DDBJ databases">
        <title>Draft genome sequence of rust myrtle Austropuccinia psidii MF-1, a brazilian biotype.</title>
        <authorList>
            <person name="Quecine M.C."/>
            <person name="Pachon D.M.R."/>
            <person name="Bonatelli M.L."/>
            <person name="Correr F.H."/>
            <person name="Franceschini L.M."/>
            <person name="Leite T.F."/>
            <person name="Margarido G.R.A."/>
            <person name="Almeida C.A."/>
            <person name="Ferrarezi J.A."/>
            <person name="Labate C.A."/>
        </authorList>
    </citation>
    <scope>NUCLEOTIDE SEQUENCE</scope>
    <source>
        <strain evidence="2">MF-1</strain>
    </source>
</reference>
<evidence type="ECO:0000313" key="3">
    <source>
        <dbReference type="Proteomes" id="UP000765509"/>
    </source>
</evidence>
<keyword evidence="3" id="KW-1185">Reference proteome</keyword>
<feature type="domain" description="AB hydrolase-1" evidence="1">
    <location>
        <begin position="61"/>
        <end position="296"/>
    </location>
</feature>
<gene>
    <name evidence="2" type="ORF">O181_026922</name>
</gene>
<dbReference type="InterPro" id="IPR050471">
    <property type="entry name" value="AB_hydrolase"/>
</dbReference>
<dbReference type="SUPFAM" id="SSF53474">
    <property type="entry name" value="alpha/beta-Hydrolases"/>
    <property type="match status" value="1"/>
</dbReference>
<comment type="caution">
    <text evidence="2">The sequence shown here is derived from an EMBL/GenBank/DDBJ whole genome shotgun (WGS) entry which is preliminary data.</text>
</comment>
<dbReference type="Pfam" id="PF00561">
    <property type="entry name" value="Abhydrolase_1"/>
    <property type="match status" value="1"/>
</dbReference>
<dbReference type="EMBL" id="AVOT02009030">
    <property type="protein sequence ID" value="MBW0487207.1"/>
    <property type="molecule type" value="Genomic_DNA"/>
</dbReference>
<name>A0A9Q3CP00_9BASI</name>
<dbReference type="PANTHER" id="PTHR43433:SF5">
    <property type="entry name" value="AB HYDROLASE-1 DOMAIN-CONTAINING PROTEIN"/>
    <property type="match status" value="1"/>
</dbReference>